<dbReference type="PATRIC" id="fig|1227455.4.peg.657"/>
<evidence type="ECO:0000313" key="2">
    <source>
        <dbReference type="Proteomes" id="UP000011669"/>
    </source>
</evidence>
<sequence length="48" mass="5124">MADDTTARCLKCGFEAAGRNQWDSVDAPPLGALTQCPECGSTDIYTRS</sequence>
<dbReference type="OrthoDB" id="209680at2157"/>
<dbReference type="InParanoid" id="M0MLW1"/>
<dbReference type="AlphaFoldDB" id="M0MLW1"/>
<dbReference type="STRING" id="1227455.C449_03231"/>
<comment type="caution">
    <text evidence="1">The sequence shown here is derived from an EMBL/GenBank/DDBJ whole genome shotgun (WGS) entry which is preliminary data.</text>
</comment>
<evidence type="ECO:0008006" key="3">
    <source>
        <dbReference type="Google" id="ProtNLM"/>
    </source>
</evidence>
<dbReference type="RefSeq" id="WP_006076468.1">
    <property type="nucleotide sequence ID" value="NZ_AOMD01000012.1"/>
</dbReference>
<gene>
    <name evidence="1" type="ORF">C449_03231</name>
</gene>
<organism evidence="1 2">
    <name type="scientific">Halococcus saccharolyticus DSM 5350</name>
    <dbReference type="NCBI Taxonomy" id="1227455"/>
    <lineage>
        <taxon>Archaea</taxon>
        <taxon>Methanobacteriati</taxon>
        <taxon>Methanobacteriota</taxon>
        <taxon>Stenosarchaea group</taxon>
        <taxon>Halobacteria</taxon>
        <taxon>Halobacteriales</taxon>
        <taxon>Halococcaceae</taxon>
        <taxon>Halococcus</taxon>
    </lineage>
</organism>
<accession>M0MLW1</accession>
<dbReference type="Proteomes" id="UP000011669">
    <property type="component" value="Unassembled WGS sequence"/>
</dbReference>
<dbReference type="EMBL" id="AOMD01000012">
    <property type="protein sequence ID" value="EMA46646.1"/>
    <property type="molecule type" value="Genomic_DNA"/>
</dbReference>
<protein>
    <recommendedName>
        <fullName evidence="3">Small CPxCG-related zinc finger protein</fullName>
    </recommendedName>
</protein>
<evidence type="ECO:0000313" key="1">
    <source>
        <dbReference type="EMBL" id="EMA46646.1"/>
    </source>
</evidence>
<keyword evidence="2" id="KW-1185">Reference proteome</keyword>
<proteinExistence type="predicted"/>
<name>M0MLW1_9EURY</name>
<reference evidence="1 2" key="1">
    <citation type="journal article" date="2014" name="PLoS Genet.">
        <title>Phylogenetically driven sequencing of extremely halophilic archaea reveals strategies for static and dynamic osmo-response.</title>
        <authorList>
            <person name="Becker E.A."/>
            <person name="Seitzer P.M."/>
            <person name="Tritt A."/>
            <person name="Larsen D."/>
            <person name="Krusor M."/>
            <person name="Yao A.I."/>
            <person name="Wu D."/>
            <person name="Madern D."/>
            <person name="Eisen J.A."/>
            <person name="Darling A.E."/>
            <person name="Facciotti M.T."/>
        </authorList>
    </citation>
    <scope>NUCLEOTIDE SEQUENCE [LARGE SCALE GENOMIC DNA]</scope>
    <source>
        <strain evidence="1 2">DSM 5350</strain>
    </source>
</reference>